<feature type="region of interest" description="Disordered" evidence="1">
    <location>
        <begin position="70"/>
        <end position="102"/>
    </location>
</feature>
<keyword evidence="2" id="KW-1133">Transmembrane helix</keyword>
<organism evidence="3">
    <name type="scientific">uncultured Rubrobacteraceae bacterium</name>
    <dbReference type="NCBI Taxonomy" id="349277"/>
    <lineage>
        <taxon>Bacteria</taxon>
        <taxon>Bacillati</taxon>
        <taxon>Actinomycetota</taxon>
        <taxon>Rubrobacteria</taxon>
        <taxon>Rubrobacterales</taxon>
        <taxon>Rubrobacteraceae</taxon>
        <taxon>environmental samples</taxon>
    </lineage>
</organism>
<evidence type="ECO:0000256" key="2">
    <source>
        <dbReference type="SAM" id="Phobius"/>
    </source>
</evidence>
<feature type="transmembrane region" description="Helical" evidence="2">
    <location>
        <begin position="20"/>
        <end position="42"/>
    </location>
</feature>
<evidence type="ECO:0000313" key="3">
    <source>
        <dbReference type="EMBL" id="CAA9452377.1"/>
    </source>
</evidence>
<protein>
    <submittedName>
        <fullName evidence="3">Uncharacterized protein</fullName>
    </submittedName>
</protein>
<keyword evidence="2" id="KW-0472">Membrane</keyword>
<feature type="compositionally biased region" description="Basic residues" evidence="1">
    <location>
        <begin position="74"/>
        <end position="86"/>
    </location>
</feature>
<feature type="compositionally biased region" description="Pro residues" evidence="1">
    <location>
        <begin position="92"/>
        <end position="102"/>
    </location>
</feature>
<dbReference type="AlphaFoldDB" id="A0A6J4QQX0"/>
<gene>
    <name evidence="3" type="ORF">AVDCRST_MAG28-1907</name>
</gene>
<reference evidence="3" key="1">
    <citation type="submission" date="2020-02" db="EMBL/GenBank/DDBJ databases">
        <authorList>
            <person name="Meier V. D."/>
        </authorList>
    </citation>
    <scope>NUCLEOTIDE SEQUENCE</scope>
    <source>
        <strain evidence="3">AVDCRST_MAG28</strain>
    </source>
</reference>
<evidence type="ECO:0000256" key="1">
    <source>
        <dbReference type="SAM" id="MobiDB-lite"/>
    </source>
</evidence>
<proteinExistence type="predicted"/>
<dbReference type="EMBL" id="CADCVE010000036">
    <property type="protein sequence ID" value="CAA9452377.1"/>
    <property type="molecule type" value="Genomic_DNA"/>
</dbReference>
<name>A0A6J4QQX0_9ACTN</name>
<sequence length="186" mass="20994">MPLPSPASLQRLRFCSQSSLRHRVSGHLAYVVLIALLTLPLLVTFEHCSSDKELRAALLTAAVTILAFPQGPRSRPRHKRYRRSYPHARGPAPLPAGQPRAYPLPPPKRSVLRSAPSPSAEFYLSLARIIHLRQLAGATLLNLATRRTPLRTSSHPMTYHWGVYNYLYFRRSLVSLQDKRSSISLR</sequence>
<accession>A0A6J4QQX0</accession>
<keyword evidence="2" id="KW-0812">Transmembrane</keyword>